<evidence type="ECO:0000313" key="1">
    <source>
        <dbReference type="EMBL" id="SVD17611.1"/>
    </source>
</evidence>
<accession>A0A382T8G6</accession>
<dbReference type="Gene3D" id="3.30.70.100">
    <property type="match status" value="1"/>
</dbReference>
<sequence>MSYKRITISSGTPITDEVIELAKTKYMPQIKEMGAIDYVVVQTGPDSTVVISTYADKAAADASAAKAAAIRAETQERFNHAEPTVLEGEVIVTM</sequence>
<proteinExistence type="predicted"/>
<protein>
    <recommendedName>
        <fullName evidence="2">ABM domain-containing protein</fullName>
    </recommendedName>
</protein>
<dbReference type="EMBL" id="UINC01134210">
    <property type="protein sequence ID" value="SVD17611.1"/>
    <property type="molecule type" value="Genomic_DNA"/>
</dbReference>
<gene>
    <name evidence="1" type="ORF">METZ01_LOCUS370465</name>
</gene>
<dbReference type="AlphaFoldDB" id="A0A382T8G6"/>
<reference evidence="1" key="1">
    <citation type="submission" date="2018-05" db="EMBL/GenBank/DDBJ databases">
        <authorList>
            <person name="Lanie J.A."/>
            <person name="Ng W.-L."/>
            <person name="Kazmierczak K.M."/>
            <person name="Andrzejewski T.M."/>
            <person name="Davidsen T.M."/>
            <person name="Wayne K.J."/>
            <person name="Tettelin H."/>
            <person name="Glass J.I."/>
            <person name="Rusch D."/>
            <person name="Podicherti R."/>
            <person name="Tsui H.-C.T."/>
            <person name="Winkler M.E."/>
        </authorList>
    </citation>
    <scope>NUCLEOTIDE SEQUENCE</scope>
</reference>
<evidence type="ECO:0008006" key="2">
    <source>
        <dbReference type="Google" id="ProtNLM"/>
    </source>
</evidence>
<name>A0A382T8G6_9ZZZZ</name>
<organism evidence="1">
    <name type="scientific">marine metagenome</name>
    <dbReference type="NCBI Taxonomy" id="408172"/>
    <lineage>
        <taxon>unclassified sequences</taxon>
        <taxon>metagenomes</taxon>
        <taxon>ecological metagenomes</taxon>
    </lineage>
</organism>